<gene>
    <name evidence="1" type="ORF">DPMN_126240</name>
    <name evidence="2" type="ORF">DPMN_126304</name>
</gene>
<evidence type="ECO:0000313" key="3">
    <source>
        <dbReference type="Proteomes" id="UP000828390"/>
    </source>
</evidence>
<comment type="caution">
    <text evidence="2">The sequence shown here is derived from an EMBL/GenBank/DDBJ whole genome shotgun (WGS) entry which is preliminary data.</text>
</comment>
<dbReference type="Proteomes" id="UP000828390">
    <property type="component" value="Unassembled WGS sequence"/>
</dbReference>
<evidence type="ECO:0000313" key="2">
    <source>
        <dbReference type="EMBL" id="KAH3824468.1"/>
    </source>
</evidence>
<proteinExistence type="predicted"/>
<reference evidence="2" key="1">
    <citation type="journal article" date="2019" name="bioRxiv">
        <title>The Genome of the Zebra Mussel, Dreissena polymorpha: A Resource for Invasive Species Research.</title>
        <authorList>
            <person name="McCartney M.A."/>
            <person name="Auch B."/>
            <person name="Kono T."/>
            <person name="Mallez S."/>
            <person name="Zhang Y."/>
            <person name="Obille A."/>
            <person name="Becker A."/>
            <person name="Abrahante J.E."/>
            <person name="Garbe J."/>
            <person name="Badalamenti J.P."/>
            <person name="Herman A."/>
            <person name="Mangelson H."/>
            <person name="Liachko I."/>
            <person name="Sullivan S."/>
            <person name="Sone E.D."/>
            <person name="Koren S."/>
            <person name="Silverstein K.A.T."/>
            <person name="Beckman K.B."/>
            <person name="Gohl D.M."/>
        </authorList>
    </citation>
    <scope>NUCLEOTIDE SEQUENCE</scope>
    <source>
        <strain evidence="2">Duluth1</strain>
        <tissue evidence="2">Whole animal</tissue>
    </source>
</reference>
<dbReference type="EMBL" id="JAIWYP010000005">
    <property type="protein sequence ID" value="KAH3824404.1"/>
    <property type="molecule type" value="Genomic_DNA"/>
</dbReference>
<dbReference type="AlphaFoldDB" id="A0A9D4GWU6"/>
<protein>
    <submittedName>
        <fullName evidence="2">Uncharacterized protein</fullName>
    </submittedName>
</protein>
<evidence type="ECO:0000313" key="1">
    <source>
        <dbReference type="EMBL" id="KAH3824404.1"/>
    </source>
</evidence>
<accession>A0A9D4GWU6</accession>
<sequence>MHSISLEKKRITEHARMELDELNIKCLQILRAMIHNEERQLPADWATRTTEHNISKYGGVFCRV</sequence>
<keyword evidence="3" id="KW-1185">Reference proteome</keyword>
<organism evidence="2 3">
    <name type="scientific">Dreissena polymorpha</name>
    <name type="common">Zebra mussel</name>
    <name type="synonym">Mytilus polymorpha</name>
    <dbReference type="NCBI Taxonomy" id="45954"/>
    <lineage>
        <taxon>Eukaryota</taxon>
        <taxon>Metazoa</taxon>
        <taxon>Spiralia</taxon>
        <taxon>Lophotrochozoa</taxon>
        <taxon>Mollusca</taxon>
        <taxon>Bivalvia</taxon>
        <taxon>Autobranchia</taxon>
        <taxon>Heteroconchia</taxon>
        <taxon>Euheterodonta</taxon>
        <taxon>Imparidentia</taxon>
        <taxon>Neoheterodontei</taxon>
        <taxon>Myida</taxon>
        <taxon>Dreissenoidea</taxon>
        <taxon>Dreissenidae</taxon>
        <taxon>Dreissena</taxon>
    </lineage>
</organism>
<dbReference type="EMBL" id="JAIWYP010000005">
    <property type="protein sequence ID" value="KAH3824468.1"/>
    <property type="molecule type" value="Genomic_DNA"/>
</dbReference>
<reference evidence="2" key="2">
    <citation type="submission" date="2020-11" db="EMBL/GenBank/DDBJ databases">
        <authorList>
            <person name="McCartney M.A."/>
            <person name="Auch B."/>
            <person name="Kono T."/>
            <person name="Mallez S."/>
            <person name="Becker A."/>
            <person name="Gohl D.M."/>
            <person name="Silverstein K.A.T."/>
            <person name="Koren S."/>
            <person name="Bechman K.B."/>
            <person name="Herman A."/>
            <person name="Abrahante J.E."/>
            <person name="Garbe J."/>
        </authorList>
    </citation>
    <scope>NUCLEOTIDE SEQUENCE</scope>
    <source>
        <strain evidence="2">Duluth1</strain>
        <tissue evidence="2">Whole animal</tissue>
    </source>
</reference>
<name>A0A9D4GWU6_DREPO</name>